<evidence type="ECO:0000256" key="14">
    <source>
        <dbReference type="PROSITE-ProRule" id="PRU00207"/>
    </source>
</evidence>
<evidence type="ECO:0000256" key="4">
    <source>
        <dbReference type="ARBA" id="ARBA00022448"/>
    </source>
</evidence>
<dbReference type="SMART" id="SM00762">
    <property type="entry name" value="Cog4"/>
    <property type="match status" value="1"/>
</dbReference>
<dbReference type="InterPro" id="IPR048682">
    <property type="entry name" value="COG4"/>
</dbReference>
<comment type="subcellular location">
    <subcellularLocation>
        <location evidence="1">Golgi apparatus membrane</location>
        <topology evidence="1">Peripheral membrane protein</topology>
    </subcellularLocation>
</comment>
<sequence>MATSMGDATSPASADSIENLTELDDIKKAMERLGREEVEVEESLKGLLEHQDTLESKMTSLHKMLPNLQILETDSRQLTSMISFTSTLAENVSGKVRKLDLAKSRVVECSQRVEDILDLKFCTDGVQIALQNEDYEKAAGHVHRFRNLDETVIRMSAETNEVPGGTLDTSFKLLYESEEKLKNIVHNKFDAAVHSQDVASVERFFKIFPLLAMHTEGITKFSKYLAAQLSEKADKNLKLALHTSEDDKRAPVLFADTITMLFEGIARVVEIHQPLVETYYGPGRLFGMLQILQKECDRQARKVIEQFKSRRNYDRLVKQVQQSMVLQQKQASGDRTDPRDLDGVLSEVALISARAELYMRFMRRRALGDLEVAVPDENNRKSQVAEIETFWSGCELSRMVQELIGAVSMDSVDESQPSSSMVDDTFFIVKKSVRRSISSSNIDGVCAMLNHACTILEQDFREVLYARLRAGFPSGFDLQQAYNLVQLSITQGKLQSSDAEKVKARASFLTALNNAEVSCDYCKALKSNLEDEVSKLYTQCTEHSKEKLESCLSDLGTVSGRFKDVVDFGFSQLSSSAVKPRVRPLIDAFLSTNHNITEEEFSNYEANDPWVQNTIVTLDNMLSTFKSSLTSANYDTFVSMVTTEITVQLEKGVGKTSFNRLGGLQFDKELRALVGYLSSVTTWTIRDKFARLTQMATILNLERYKVSIGFRVDCPRREAFKIEFEMDSVKDERKLGTEPLTKLVVGQVEDLKIYCRYGVLQKNGDLVVDPSGCPETISFGNRKEHEDQCNYAQVPCPNSLKCGLLRRREVEDHVQSCSFTACPYKEKGCGYMGTRTQVEEHVQTCSKKDQLSESKHLTNKVGSLQRTNTELQSQVLSLTQKVEELEKFRSNATSQLEVLTGTVANLQQQCERLNTALQQLSTNAHPHRRSLYSSSTSLHEIPGTPSRHSASPTGVEKWEMPFQFKCIGTLRGHQDVVWCLTAYRGRLYSAGNDTVIKVWNLDHLAKGCIDNFRGHTDRIHCMAKRGNCLYTGGADHSIRVWNTETSSQTQAVEGAHNDIICAMAIAGEYLFTSSFALIKVWELKTLTLAHSLSGLNHWVRALAVSPAKDKLYSGSNNAINVWETSGSFQSLGSIDHESGSVYSLAVNKLFIIAGSSGSYEKNIQVYSATTHQFVMNLSNHMGTVAALALSLSGRFLFSASQDKSISVWNMETMLPIQVLSRHQGAVNALAICGNLVLSGSEDHEIK</sequence>
<dbReference type="FunFam" id="1.10.287.1060:FF:000014">
    <property type="entry name" value="conserved oligomeric Golgi complex subunit 4"/>
    <property type="match status" value="1"/>
</dbReference>
<dbReference type="Pfam" id="PF00400">
    <property type="entry name" value="WD40"/>
    <property type="match status" value="5"/>
</dbReference>
<keyword evidence="10" id="KW-0653">Protein transport</keyword>
<keyword evidence="8 14" id="KW-0863">Zinc-finger</keyword>
<name>A0ABD0JLI9_9CAEN</name>
<feature type="zinc finger region" description="TRAF-type" evidence="14">
    <location>
        <begin position="785"/>
        <end position="848"/>
    </location>
</feature>
<evidence type="ECO:0000256" key="6">
    <source>
        <dbReference type="ARBA" id="ARBA00022723"/>
    </source>
</evidence>
<evidence type="ECO:0000256" key="11">
    <source>
        <dbReference type="ARBA" id="ARBA00023034"/>
    </source>
</evidence>
<evidence type="ECO:0000313" key="20">
    <source>
        <dbReference type="Proteomes" id="UP001519460"/>
    </source>
</evidence>
<keyword evidence="6 14" id="KW-0479">Metal-binding</keyword>
<dbReference type="InterPro" id="IPR019775">
    <property type="entry name" value="WD40_repeat_CS"/>
</dbReference>
<evidence type="ECO:0000256" key="17">
    <source>
        <dbReference type="SAM" id="MobiDB-lite"/>
    </source>
</evidence>
<feature type="non-terminal residue" evidence="19">
    <location>
        <position position="1246"/>
    </location>
</feature>
<feature type="coiled-coil region" evidence="16">
    <location>
        <begin position="868"/>
        <end position="923"/>
    </location>
</feature>
<dbReference type="GO" id="GO:0008270">
    <property type="term" value="F:zinc ion binding"/>
    <property type="evidence" value="ECO:0007669"/>
    <property type="project" value="UniProtKB-KW"/>
</dbReference>
<evidence type="ECO:0000259" key="18">
    <source>
        <dbReference type="PROSITE" id="PS50145"/>
    </source>
</evidence>
<keyword evidence="20" id="KW-1185">Reference proteome</keyword>
<proteinExistence type="inferred from homology"/>
<dbReference type="InterPro" id="IPR001293">
    <property type="entry name" value="Znf_TRAF"/>
</dbReference>
<dbReference type="SMART" id="SM00320">
    <property type="entry name" value="WD40"/>
    <property type="match status" value="7"/>
</dbReference>
<dbReference type="SUPFAM" id="SSF50978">
    <property type="entry name" value="WD40 repeat-like"/>
    <property type="match status" value="1"/>
</dbReference>
<keyword evidence="4" id="KW-0813">Transport</keyword>
<evidence type="ECO:0000256" key="12">
    <source>
        <dbReference type="ARBA" id="ARBA00023136"/>
    </source>
</evidence>
<dbReference type="EMBL" id="JACVVK020000403">
    <property type="protein sequence ID" value="KAK7475531.1"/>
    <property type="molecule type" value="Genomic_DNA"/>
</dbReference>
<evidence type="ECO:0000256" key="9">
    <source>
        <dbReference type="ARBA" id="ARBA00022833"/>
    </source>
</evidence>
<gene>
    <name evidence="19" type="ORF">BaRGS_00033220</name>
</gene>
<evidence type="ECO:0000256" key="16">
    <source>
        <dbReference type="SAM" id="Coils"/>
    </source>
</evidence>
<feature type="repeat" description="WD" evidence="15">
    <location>
        <begin position="1012"/>
        <end position="1051"/>
    </location>
</feature>
<evidence type="ECO:0000313" key="19">
    <source>
        <dbReference type="EMBL" id="KAK7475531.1"/>
    </source>
</evidence>
<dbReference type="Pfam" id="PF08318">
    <property type="entry name" value="COG4_m"/>
    <property type="match status" value="1"/>
</dbReference>
<evidence type="ECO:0000256" key="3">
    <source>
        <dbReference type="ARBA" id="ARBA00020975"/>
    </source>
</evidence>
<evidence type="ECO:0000256" key="2">
    <source>
        <dbReference type="ARBA" id="ARBA00009215"/>
    </source>
</evidence>
<dbReference type="PROSITE" id="PS50294">
    <property type="entry name" value="WD_REPEATS_REGION"/>
    <property type="match status" value="2"/>
</dbReference>
<evidence type="ECO:0000256" key="7">
    <source>
        <dbReference type="ARBA" id="ARBA00022737"/>
    </source>
</evidence>
<evidence type="ECO:0000256" key="15">
    <source>
        <dbReference type="PROSITE-ProRule" id="PRU00221"/>
    </source>
</evidence>
<evidence type="ECO:0000256" key="13">
    <source>
        <dbReference type="ARBA" id="ARBA00031340"/>
    </source>
</evidence>
<feature type="region of interest" description="Disordered" evidence="17">
    <location>
        <begin position="934"/>
        <end position="953"/>
    </location>
</feature>
<keyword evidence="16" id="KW-0175">Coiled coil</keyword>
<dbReference type="Gene3D" id="3.30.40.10">
    <property type="entry name" value="Zinc/RING finger domain, C3HC4 (zinc finger)"/>
    <property type="match status" value="1"/>
</dbReference>
<dbReference type="InterPro" id="IPR013167">
    <property type="entry name" value="COG4_M"/>
</dbReference>
<comment type="similarity">
    <text evidence="2">Belongs to the COG4 family.</text>
</comment>
<dbReference type="AlphaFoldDB" id="A0ABD0JLI9"/>
<protein>
    <recommendedName>
        <fullName evidence="3">Conserved oligomeric Golgi complex subunit 4</fullName>
    </recommendedName>
    <alternativeName>
        <fullName evidence="13">Component of oligomeric Golgi complex 4</fullName>
    </alternativeName>
</protein>
<evidence type="ECO:0000256" key="8">
    <source>
        <dbReference type="ARBA" id="ARBA00022771"/>
    </source>
</evidence>
<comment type="caution">
    <text evidence="19">The sequence shown here is derived from an EMBL/GenBank/DDBJ whole genome shotgun (WGS) entry which is preliminary data.</text>
</comment>
<keyword evidence="7" id="KW-0677">Repeat</keyword>
<evidence type="ECO:0000256" key="10">
    <source>
        <dbReference type="ARBA" id="ARBA00022927"/>
    </source>
</evidence>
<dbReference type="CDD" id="cd00200">
    <property type="entry name" value="WD40"/>
    <property type="match status" value="1"/>
</dbReference>
<keyword evidence="12" id="KW-0472">Membrane</keyword>
<dbReference type="Gene3D" id="1.10.287.1060">
    <property type="entry name" value="ESAT-6-like"/>
    <property type="match status" value="1"/>
</dbReference>
<dbReference type="PANTHER" id="PTHR24016">
    <property type="entry name" value="CONSERVED OLIGOMERIC GOLGI COMPLEX SUBUNIT 4"/>
    <property type="match status" value="1"/>
</dbReference>
<reference evidence="19 20" key="1">
    <citation type="journal article" date="2023" name="Sci. Data">
        <title>Genome assembly of the Korean intertidal mud-creeper Batillaria attramentaria.</title>
        <authorList>
            <person name="Patra A.K."/>
            <person name="Ho P.T."/>
            <person name="Jun S."/>
            <person name="Lee S.J."/>
            <person name="Kim Y."/>
            <person name="Won Y.J."/>
        </authorList>
    </citation>
    <scope>NUCLEOTIDE SEQUENCE [LARGE SCALE GENOMIC DNA]</scope>
    <source>
        <strain evidence="19">Wonlab-2016</strain>
    </source>
</reference>
<evidence type="ECO:0000256" key="5">
    <source>
        <dbReference type="ARBA" id="ARBA00022574"/>
    </source>
</evidence>
<dbReference type="Pfam" id="PF02176">
    <property type="entry name" value="zf-TRAF"/>
    <property type="match status" value="1"/>
</dbReference>
<dbReference type="InterPro" id="IPR036322">
    <property type="entry name" value="WD40_repeat_dom_sf"/>
</dbReference>
<dbReference type="GO" id="GO:0015031">
    <property type="term" value="P:protein transport"/>
    <property type="evidence" value="ECO:0007669"/>
    <property type="project" value="UniProtKB-KW"/>
</dbReference>
<dbReference type="InterPro" id="IPR001680">
    <property type="entry name" value="WD40_rpt"/>
</dbReference>
<evidence type="ECO:0000256" key="1">
    <source>
        <dbReference type="ARBA" id="ARBA00004395"/>
    </source>
</evidence>
<dbReference type="PANTHER" id="PTHR24016:SF0">
    <property type="entry name" value="CONSERVED OLIGOMERIC GOLGI COMPLEX SUBUNIT 4"/>
    <property type="match status" value="1"/>
</dbReference>
<dbReference type="Gene3D" id="1.20.58.1970">
    <property type="match status" value="1"/>
</dbReference>
<keyword evidence="9 14" id="KW-0862">Zinc</keyword>
<keyword evidence="5 15" id="KW-0853">WD repeat</keyword>
<dbReference type="InterPro" id="IPR015943">
    <property type="entry name" value="WD40/YVTN_repeat-like_dom_sf"/>
</dbReference>
<dbReference type="PROSITE" id="PS00678">
    <property type="entry name" value="WD_REPEATS_1"/>
    <property type="match status" value="3"/>
</dbReference>
<keyword evidence="11" id="KW-0333">Golgi apparatus</keyword>
<dbReference type="Gene3D" id="2.130.10.10">
    <property type="entry name" value="YVTN repeat-like/Quinoprotein amine dehydrogenase"/>
    <property type="match status" value="2"/>
</dbReference>
<dbReference type="InterPro" id="IPR048684">
    <property type="entry name" value="COG4_C"/>
</dbReference>
<feature type="repeat" description="WD" evidence="15">
    <location>
        <begin position="1177"/>
        <end position="1218"/>
    </location>
</feature>
<accession>A0ABD0JLI9</accession>
<dbReference type="SUPFAM" id="SSF49599">
    <property type="entry name" value="TRAF domain-like"/>
    <property type="match status" value="2"/>
</dbReference>
<dbReference type="PROSITE" id="PS50145">
    <property type="entry name" value="ZF_TRAF"/>
    <property type="match status" value="1"/>
</dbReference>
<dbReference type="Pfam" id="PF20662">
    <property type="entry name" value="COG4_C"/>
    <property type="match status" value="1"/>
</dbReference>
<dbReference type="GO" id="GO:0000139">
    <property type="term" value="C:Golgi membrane"/>
    <property type="evidence" value="ECO:0007669"/>
    <property type="project" value="UniProtKB-SubCell"/>
</dbReference>
<dbReference type="InterPro" id="IPR013083">
    <property type="entry name" value="Znf_RING/FYVE/PHD"/>
</dbReference>
<dbReference type="Pfam" id="PF20663">
    <property type="entry name" value="COG4_N"/>
    <property type="match status" value="1"/>
</dbReference>
<feature type="domain" description="TRAF-type" evidence="18">
    <location>
        <begin position="785"/>
        <end position="848"/>
    </location>
</feature>
<dbReference type="InterPro" id="IPR048680">
    <property type="entry name" value="COG4_N"/>
</dbReference>
<feature type="repeat" description="WD" evidence="15">
    <location>
        <begin position="970"/>
        <end position="1002"/>
    </location>
</feature>
<dbReference type="Proteomes" id="UP001519460">
    <property type="component" value="Unassembled WGS sequence"/>
</dbReference>
<organism evidence="19 20">
    <name type="scientific">Batillaria attramentaria</name>
    <dbReference type="NCBI Taxonomy" id="370345"/>
    <lineage>
        <taxon>Eukaryota</taxon>
        <taxon>Metazoa</taxon>
        <taxon>Spiralia</taxon>
        <taxon>Lophotrochozoa</taxon>
        <taxon>Mollusca</taxon>
        <taxon>Gastropoda</taxon>
        <taxon>Caenogastropoda</taxon>
        <taxon>Sorbeoconcha</taxon>
        <taxon>Cerithioidea</taxon>
        <taxon>Batillariidae</taxon>
        <taxon>Batillaria</taxon>
    </lineage>
</organism>
<dbReference type="PROSITE" id="PS50082">
    <property type="entry name" value="WD_REPEATS_2"/>
    <property type="match status" value="3"/>
</dbReference>